<feature type="region of interest" description="Disordered" evidence="1">
    <location>
        <begin position="382"/>
        <end position="402"/>
    </location>
</feature>
<dbReference type="RefSeq" id="WP_053194484.1">
    <property type="nucleotide sequence ID" value="NZ_LGUP01000169.1"/>
</dbReference>
<dbReference type="AlphaFoldDB" id="A0A0L8KG39"/>
<comment type="caution">
    <text evidence="2">The sequence shown here is derived from an EMBL/GenBank/DDBJ whole genome shotgun (WGS) entry which is preliminary data.</text>
</comment>
<evidence type="ECO:0000256" key="1">
    <source>
        <dbReference type="SAM" id="MobiDB-lite"/>
    </source>
</evidence>
<feature type="compositionally biased region" description="Gly residues" evidence="1">
    <location>
        <begin position="861"/>
        <end position="870"/>
    </location>
</feature>
<dbReference type="EMBL" id="LGUP01000169">
    <property type="protein sequence ID" value="KOG24903.1"/>
    <property type="molecule type" value="Genomic_DNA"/>
</dbReference>
<feature type="compositionally biased region" description="Basic and acidic residues" evidence="1">
    <location>
        <begin position="352"/>
        <end position="362"/>
    </location>
</feature>
<feature type="region of interest" description="Disordered" evidence="1">
    <location>
        <begin position="325"/>
        <end position="362"/>
    </location>
</feature>
<gene>
    <name evidence="2" type="ORF">ADK34_18190</name>
</gene>
<organism evidence="2 3">
    <name type="scientific">Streptomyces viridochromogenes</name>
    <dbReference type="NCBI Taxonomy" id="1938"/>
    <lineage>
        <taxon>Bacteria</taxon>
        <taxon>Bacillati</taxon>
        <taxon>Actinomycetota</taxon>
        <taxon>Actinomycetes</taxon>
        <taxon>Kitasatosporales</taxon>
        <taxon>Streptomycetaceae</taxon>
        <taxon>Streptomyces</taxon>
    </lineage>
</organism>
<evidence type="ECO:0000313" key="2">
    <source>
        <dbReference type="EMBL" id="KOG24903.1"/>
    </source>
</evidence>
<feature type="compositionally biased region" description="Polar residues" evidence="1">
    <location>
        <begin position="94"/>
        <end position="105"/>
    </location>
</feature>
<accession>A0A0L8KG39</accession>
<feature type="compositionally biased region" description="Basic and acidic residues" evidence="1">
    <location>
        <begin position="883"/>
        <end position="894"/>
    </location>
</feature>
<sequence>MVEESTPSPVVIDPAVSIPAVVDPSVSVQVVFDTATSGADAVVSDTESLMDTSELPRDEYRDLGEPDGPEELTSAPAGEASTTRVGEGFPPTSLPTETGAVSLSSPRAEDVVVPELEIPVPPSLNGQRIAFSIVLGEDSPVGQWADYLVARAMDDRRNNLPLMVTRYEQGLGMRPHTEVTGFVPGVLEGAGMLAPYPMRSGATYEQMRNAVDLIGARLAAGGPLDFRQMTRDIQQVARDVGMAEWPKGVWRVLGWAIAAMGLFPVAGGARQRMEDHAVALGRQAQTKGQVPDVRSIARAVFGVPVTTLQQEYLVSSWLGVSGGVEEATPGPDVTPELDVTDPNAQSLMDTSELPRDEPRDLGVLDGSETLTVKEAELARAMEGAPAGEASTSTTRVGEGFPPTSLPMETDAVSLSSPRAEDVVVPELEIPVPPGLDGQRITFSLVMGEDSPVGQWADYVVARAMNDRRNNLRLMANSYEQGLGMRTETEPTGFVPGVLEGAGMLAPNPMRSGATYEQMRKAVDLIGARLAAGKPLDFYKAAEDSGLPRRPGVWRVLGWVTGAGLLRLVPGGARQRMKEYAVGLGRQAQADGQVPDVPSIARAVFGVRETTLQQEYLVTSWLGGSGGVDEATPAPASVSTSRDEGVVAPELVVPDPPSAMNLSLDAAALANSLAGRSADYLVARAMNDRMGTLPMLIGAYETELGIPTTAVKSAFVVGVLEGAGVLAGHPVRSGATYEQMRKALDLISARLAADEPFHPRQVASALGLVRGRGPWRVLGWVTGAGLLHPVPDGARQRMKEYAVGLGRQARPSADEGVRGGAGPAGSGQRSGARCALHRASGVPCGSIDRASGPSRQLLAGRFGRGGSGHTGPGRHAGPRRHRPERGVADGRERAAPGRVPRPRCVGWFGGADCGGSGVGPGDGGCAGR</sequence>
<dbReference type="Proteomes" id="UP000037023">
    <property type="component" value="Unassembled WGS sequence"/>
</dbReference>
<name>A0A0L8KG39_STRVR</name>
<reference evidence="2 3" key="1">
    <citation type="submission" date="2015-06" db="EMBL/GenBank/DDBJ databases">
        <authorList>
            <person name="Hoefler B.C."/>
            <person name="Straight P.D."/>
        </authorList>
    </citation>
    <scope>NUCLEOTIDE SEQUENCE [LARGE SCALE GENOMIC DNA]</scope>
    <source>
        <strain evidence="2 3">NRRL 3427</strain>
    </source>
</reference>
<evidence type="ECO:0000313" key="3">
    <source>
        <dbReference type="Proteomes" id="UP000037023"/>
    </source>
</evidence>
<protein>
    <submittedName>
        <fullName evidence="2">Uncharacterized protein</fullName>
    </submittedName>
</protein>
<feature type="region of interest" description="Disordered" evidence="1">
    <location>
        <begin position="806"/>
        <end position="830"/>
    </location>
</feature>
<proteinExistence type="predicted"/>
<feature type="region of interest" description="Disordered" evidence="1">
    <location>
        <begin position="858"/>
        <end position="900"/>
    </location>
</feature>
<dbReference type="PATRIC" id="fig|1938.6.peg.3924"/>
<feature type="compositionally biased region" description="Basic and acidic residues" evidence="1">
    <location>
        <begin position="54"/>
        <end position="64"/>
    </location>
</feature>
<feature type="region of interest" description="Disordered" evidence="1">
    <location>
        <begin position="44"/>
        <end position="106"/>
    </location>
</feature>